<dbReference type="Proteomes" id="UP001153076">
    <property type="component" value="Unassembled WGS sequence"/>
</dbReference>
<accession>A0A9Q1GYN5</accession>
<dbReference type="AlphaFoldDB" id="A0A9Q1GYN5"/>
<organism evidence="2 3">
    <name type="scientific">Carnegiea gigantea</name>
    <dbReference type="NCBI Taxonomy" id="171969"/>
    <lineage>
        <taxon>Eukaryota</taxon>
        <taxon>Viridiplantae</taxon>
        <taxon>Streptophyta</taxon>
        <taxon>Embryophyta</taxon>
        <taxon>Tracheophyta</taxon>
        <taxon>Spermatophyta</taxon>
        <taxon>Magnoliopsida</taxon>
        <taxon>eudicotyledons</taxon>
        <taxon>Gunneridae</taxon>
        <taxon>Pentapetalae</taxon>
        <taxon>Caryophyllales</taxon>
        <taxon>Cactineae</taxon>
        <taxon>Cactaceae</taxon>
        <taxon>Cactoideae</taxon>
        <taxon>Echinocereeae</taxon>
        <taxon>Carnegiea</taxon>
    </lineage>
</organism>
<evidence type="ECO:0000313" key="3">
    <source>
        <dbReference type="Proteomes" id="UP001153076"/>
    </source>
</evidence>
<feature type="region of interest" description="Disordered" evidence="1">
    <location>
        <begin position="1"/>
        <end position="75"/>
    </location>
</feature>
<reference evidence="2" key="1">
    <citation type="submission" date="2022-04" db="EMBL/GenBank/DDBJ databases">
        <title>Carnegiea gigantea Genome sequencing and assembly v2.</title>
        <authorList>
            <person name="Copetti D."/>
            <person name="Sanderson M.J."/>
            <person name="Burquez A."/>
            <person name="Wojciechowski M.F."/>
        </authorList>
    </citation>
    <scope>NUCLEOTIDE SEQUENCE</scope>
    <source>
        <strain evidence="2">SGP5-SGP5p</strain>
        <tissue evidence="2">Aerial part</tissue>
    </source>
</reference>
<feature type="compositionally biased region" description="Basic and acidic residues" evidence="1">
    <location>
        <begin position="65"/>
        <end position="75"/>
    </location>
</feature>
<gene>
    <name evidence="2" type="ORF">Cgig2_032845</name>
</gene>
<comment type="caution">
    <text evidence="2">The sequence shown here is derived from an EMBL/GenBank/DDBJ whole genome shotgun (WGS) entry which is preliminary data.</text>
</comment>
<name>A0A9Q1GYN5_9CARY</name>
<sequence>MDEEWGMSSGSEYVPSEIGSSMEDTVSMVDESCEAVGGSGSEGDDAEEVHADSAAGSGNGKSWKRNREPTVEGRQWRRKAAGDGFMFNKEGRGLRGAVPVSVRGRCTLEKICKFNKTLEPSQKEAIEGMILKPILEYRPFSMQWELTVVALLTGLTVTGKIVEFGEDDLSTTELVRMVHLRMAQYVTEKSDNLKSEKGRKRPVFRNNIRVMKKMLDSNKELEKLGLWLSLYA</sequence>
<protein>
    <submittedName>
        <fullName evidence="2">Uncharacterized protein</fullName>
    </submittedName>
</protein>
<dbReference type="EMBL" id="JAKOGI010001093">
    <property type="protein sequence ID" value="KAJ8427786.1"/>
    <property type="molecule type" value="Genomic_DNA"/>
</dbReference>
<evidence type="ECO:0000313" key="2">
    <source>
        <dbReference type="EMBL" id="KAJ8427786.1"/>
    </source>
</evidence>
<proteinExistence type="predicted"/>
<dbReference type="OrthoDB" id="1433100at2759"/>
<evidence type="ECO:0000256" key="1">
    <source>
        <dbReference type="SAM" id="MobiDB-lite"/>
    </source>
</evidence>
<keyword evidence="3" id="KW-1185">Reference proteome</keyword>